<reference evidence="2 3" key="1">
    <citation type="submission" date="2023-01" db="EMBL/GenBank/DDBJ databases">
        <title>Bacillus changyiensis sp. nov., isolated from a coastal deposit.</title>
        <authorList>
            <person name="Xiao G."/>
            <person name="Lai Q."/>
            <person name="Hu Z."/>
            <person name="Shao Z."/>
        </authorList>
    </citation>
    <scope>NUCLEOTIDE SEQUENCE [LARGE SCALE GENOMIC DNA]</scope>
    <source>
        <strain evidence="2 3">CLL-7-23</strain>
    </source>
</reference>
<sequence>MTRISHDPLFCDAFLVFRLADSGSHANRFGTLGIWLAIAVVLVFYILPLFVYLLGVDAMKFVMAVLCGIGLLIMITIIAVIFVISVVRRTTPS</sequence>
<keyword evidence="1" id="KW-1133">Transmembrane helix</keyword>
<organism evidence="2 3">
    <name type="scientific">Bacillus changyiensis</name>
    <dbReference type="NCBI Taxonomy" id="3004103"/>
    <lineage>
        <taxon>Bacteria</taxon>
        <taxon>Bacillati</taxon>
        <taxon>Bacillota</taxon>
        <taxon>Bacilli</taxon>
        <taxon>Bacillales</taxon>
        <taxon>Bacillaceae</taxon>
        <taxon>Bacillus</taxon>
    </lineage>
</organism>
<keyword evidence="3" id="KW-1185">Reference proteome</keyword>
<dbReference type="EMBL" id="JAQKAB010000015">
    <property type="protein sequence ID" value="MDA7028308.1"/>
    <property type="molecule type" value="Genomic_DNA"/>
</dbReference>
<dbReference type="RefSeq" id="WP_271342111.1">
    <property type="nucleotide sequence ID" value="NZ_JAQKAB010000015.1"/>
</dbReference>
<comment type="caution">
    <text evidence="2">The sequence shown here is derived from an EMBL/GenBank/DDBJ whole genome shotgun (WGS) entry which is preliminary data.</text>
</comment>
<evidence type="ECO:0000313" key="3">
    <source>
        <dbReference type="Proteomes" id="UP001211894"/>
    </source>
</evidence>
<keyword evidence="1" id="KW-0812">Transmembrane</keyword>
<accession>A0ABT4X7P2</accession>
<dbReference type="Pfam" id="PF17369">
    <property type="entry name" value="DUF5391"/>
    <property type="match status" value="1"/>
</dbReference>
<proteinExistence type="predicted"/>
<evidence type="ECO:0000256" key="1">
    <source>
        <dbReference type="SAM" id="Phobius"/>
    </source>
</evidence>
<dbReference type="InterPro" id="IPR020204">
    <property type="entry name" value="Uncharacterised_YxaJ"/>
</dbReference>
<protein>
    <submittedName>
        <fullName evidence="2">DUF5391 family protein</fullName>
    </submittedName>
</protein>
<gene>
    <name evidence="2" type="ORF">PJ311_17310</name>
</gene>
<keyword evidence="1" id="KW-0472">Membrane</keyword>
<name>A0ABT4X7P2_9BACI</name>
<feature type="transmembrane region" description="Helical" evidence="1">
    <location>
        <begin position="32"/>
        <end position="55"/>
    </location>
</feature>
<feature type="transmembrane region" description="Helical" evidence="1">
    <location>
        <begin position="61"/>
        <end position="87"/>
    </location>
</feature>
<dbReference type="Proteomes" id="UP001211894">
    <property type="component" value="Unassembled WGS sequence"/>
</dbReference>
<evidence type="ECO:0000313" key="2">
    <source>
        <dbReference type="EMBL" id="MDA7028308.1"/>
    </source>
</evidence>